<proteinExistence type="inferred from homology"/>
<evidence type="ECO:0000256" key="1">
    <source>
        <dbReference type="ARBA" id="ARBA00009528"/>
    </source>
</evidence>
<accession>A0A971M543</accession>
<evidence type="ECO:0000256" key="3">
    <source>
        <dbReference type="ARBA" id="ARBA00022670"/>
    </source>
</evidence>
<dbReference type="PANTHER" id="PTHR11963:SF23">
    <property type="entry name" value="CYTOSOL AMINOPEPTIDASE"/>
    <property type="match status" value="1"/>
</dbReference>
<evidence type="ECO:0000313" key="7">
    <source>
        <dbReference type="EMBL" id="NLW35970.1"/>
    </source>
</evidence>
<keyword evidence="2 7" id="KW-0031">Aminopeptidase</keyword>
<dbReference type="PANTHER" id="PTHR11963">
    <property type="entry name" value="LEUCINE AMINOPEPTIDASE-RELATED"/>
    <property type="match status" value="1"/>
</dbReference>
<dbReference type="InterPro" id="IPR011356">
    <property type="entry name" value="Leucine_aapep/pepB"/>
</dbReference>
<sequence length="124" mass="13508">GACVVALGPYTAGIFGNNAGLAASFRDASIMTGERVWELPMDDERLKKKIRSEVADVVNSGGRYGGAITAAMFLREFVGEGIKWLHVDIAGVDSSDEEYGYYRKGATGFGVRTCLEWLSKYESR</sequence>
<evidence type="ECO:0000256" key="5">
    <source>
        <dbReference type="ARBA" id="ARBA00023211"/>
    </source>
</evidence>
<dbReference type="Proteomes" id="UP000777265">
    <property type="component" value="Unassembled WGS sequence"/>
</dbReference>
<dbReference type="GO" id="GO:0030145">
    <property type="term" value="F:manganese ion binding"/>
    <property type="evidence" value="ECO:0007669"/>
    <property type="project" value="InterPro"/>
</dbReference>
<dbReference type="GO" id="GO:0070006">
    <property type="term" value="F:metalloaminopeptidase activity"/>
    <property type="evidence" value="ECO:0007669"/>
    <property type="project" value="InterPro"/>
</dbReference>
<comment type="caution">
    <text evidence="7">The sequence shown here is derived from an EMBL/GenBank/DDBJ whole genome shotgun (WGS) entry which is preliminary data.</text>
</comment>
<keyword evidence="3" id="KW-0645">Protease</keyword>
<gene>
    <name evidence="7" type="ORF">GXY80_10900</name>
</gene>
<dbReference type="Pfam" id="PF00883">
    <property type="entry name" value="Peptidase_M17"/>
    <property type="match status" value="1"/>
</dbReference>
<reference evidence="7" key="1">
    <citation type="journal article" date="2020" name="Biotechnol. Biofuels">
        <title>New insights from the biogas microbiome by comprehensive genome-resolved metagenomics of nearly 1600 species originating from multiple anaerobic digesters.</title>
        <authorList>
            <person name="Campanaro S."/>
            <person name="Treu L."/>
            <person name="Rodriguez-R L.M."/>
            <person name="Kovalovszki A."/>
            <person name="Ziels R.M."/>
            <person name="Maus I."/>
            <person name="Zhu X."/>
            <person name="Kougias P.G."/>
            <person name="Basile A."/>
            <person name="Luo G."/>
            <person name="Schluter A."/>
            <person name="Konstantinidis K.T."/>
            <person name="Angelidaki I."/>
        </authorList>
    </citation>
    <scope>NUCLEOTIDE SEQUENCE</scope>
    <source>
        <strain evidence="7">AS06rmzACSIP_7</strain>
    </source>
</reference>
<reference evidence="7" key="2">
    <citation type="submission" date="2020-01" db="EMBL/GenBank/DDBJ databases">
        <authorList>
            <person name="Campanaro S."/>
        </authorList>
    </citation>
    <scope>NUCLEOTIDE SEQUENCE</scope>
    <source>
        <strain evidence="7">AS06rmzACSIP_7</strain>
    </source>
</reference>
<feature type="domain" description="Cytosol aminopeptidase" evidence="6">
    <location>
        <begin position="1"/>
        <end position="114"/>
    </location>
</feature>
<evidence type="ECO:0000259" key="6">
    <source>
        <dbReference type="Pfam" id="PF00883"/>
    </source>
</evidence>
<keyword evidence="5" id="KW-0464">Manganese</keyword>
<dbReference type="GO" id="GO:0005737">
    <property type="term" value="C:cytoplasm"/>
    <property type="evidence" value="ECO:0007669"/>
    <property type="project" value="InterPro"/>
</dbReference>
<evidence type="ECO:0000313" key="8">
    <source>
        <dbReference type="Proteomes" id="UP000777265"/>
    </source>
</evidence>
<feature type="non-terminal residue" evidence="7">
    <location>
        <position position="1"/>
    </location>
</feature>
<evidence type="ECO:0000256" key="2">
    <source>
        <dbReference type="ARBA" id="ARBA00022438"/>
    </source>
</evidence>
<comment type="similarity">
    <text evidence="1">Belongs to the peptidase M17 family.</text>
</comment>
<name>A0A971M543_9BACT</name>
<dbReference type="SUPFAM" id="SSF53187">
    <property type="entry name" value="Zn-dependent exopeptidases"/>
    <property type="match status" value="1"/>
</dbReference>
<protein>
    <submittedName>
        <fullName evidence="7">Aminopeptidase</fullName>
    </submittedName>
</protein>
<dbReference type="Gene3D" id="3.40.630.10">
    <property type="entry name" value="Zn peptidases"/>
    <property type="match status" value="1"/>
</dbReference>
<keyword evidence="4" id="KW-0378">Hydrolase</keyword>
<dbReference type="EMBL" id="JAAYEE010000194">
    <property type="protein sequence ID" value="NLW35970.1"/>
    <property type="molecule type" value="Genomic_DNA"/>
</dbReference>
<dbReference type="GO" id="GO:0006508">
    <property type="term" value="P:proteolysis"/>
    <property type="evidence" value="ECO:0007669"/>
    <property type="project" value="UniProtKB-KW"/>
</dbReference>
<dbReference type="InterPro" id="IPR000819">
    <property type="entry name" value="Peptidase_M17_C"/>
</dbReference>
<organism evidence="7 8">
    <name type="scientific">Syntrophorhabdus aromaticivorans</name>
    <dbReference type="NCBI Taxonomy" id="328301"/>
    <lineage>
        <taxon>Bacteria</taxon>
        <taxon>Pseudomonadati</taxon>
        <taxon>Thermodesulfobacteriota</taxon>
        <taxon>Syntrophorhabdia</taxon>
        <taxon>Syntrophorhabdales</taxon>
        <taxon>Syntrophorhabdaceae</taxon>
        <taxon>Syntrophorhabdus</taxon>
    </lineage>
</organism>
<dbReference type="AlphaFoldDB" id="A0A971M543"/>
<evidence type="ECO:0000256" key="4">
    <source>
        <dbReference type="ARBA" id="ARBA00022801"/>
    </source>
</evidence>